<dbReference type="GO" id="GO:0051301">
    <property type="term" value="P:cell division"/>
    <property type="evidence" value="ECO:0007669"/>
    <property type="project" value="UniProtKB-UniRule"/>
</dbReference>
<keyword evidence="1" id="KW-0995">Kinetochore</keyword>
<proteinExistence type="inferred from homology"/>
<dbReference type="AlphaFoldDB" id="A0AAN6GPU1"/>
<comment type="caution">
    <text evidence="3">The sequence shown here is derived from an EMBL/GenBank/DDBJ whole genome shotgun (WGS) entry which is preliminary data.</text>
</comment>
<keyword evidence="1" id="KW-0158">Chromosome</keyword>
<keyword evidence="1" id="KW-0132">Cell division</keyword>
<dbReference type="InterPro" id="IPR013252">
    <property type="entry name" value="Ndc80_Spc24"/>
</dbReference>
<evidence type="ECO:0000256" key="2">
    <source>
        <dbReference type="SAM" id="Coils"/>
    </source>
</evidence>
<dbReference type="EMBL" id="JAPDMZ010000067">
    <property type="protein sequence ID" value="KAK0552154.1"/>
    <property type="molecule type" value="Genomic_DNA"/>
</dbReference>
<dbReference type="GO" id="GO:0000776">
    <property type="term" value="C:kinetochore"/>
    <property type="evidence" value="ECO:0007669"/>
    <property type="project" value="UniProtKB-KW"/>
</dbReference>
<keyword evidence="1" id="KW-0137">Centromere</keyword>
<reference evidence="3" key="1">
    <citation type="journal article" date="2023" name="PhytoFront">
        <title>Draft Genome Resources of Seven Strains of Tilletia horrida, Causal Agent of Kernel Smut of Rice.</title>
        <authorList>
            <person name="Khanal S."/>
            <person name="Antony Babu S."/>
            <person name="Zhou X.G."/>
        </authorList>
    </citation>
    <scope>NUCLEOTIDE SEQUENCE</scope>
    <source>
        <strain evidence="3">TX6</strain>
    </source>
</reference>
<keyword evidence="1" id="KW-0539">Nucleus</keyword>
<dbReference type="Proteomes" id="UP001176517">
    <property type="component" value="Unassembled WGS sequence"/>
</dbReference>
<protein>
    <recommendedName>
        <fullName evidence="1">Kinetochore protein Spc24</fullName>
    </recommendedName>
</protein>
<accession>A0AAN6GPU1</accession>
<sequence>MIDPVELKAYMAEIKLKLAPRDHIDRLENVDAALTNFRQDHDAATLAAQTELHELTNKVNNLRAECSRSALDWISHDEHLARTDELEREQLEWTKKMAGDEAKLKQLEAELRECKEECAMWEEVDVDEEVDFSGDALALRFFRNLGFVPSYNSQQQQQTQTQLTATSKRKSATGVPLAQAATFDRLLVRSESTGRASMFDVTVEGREAKGWSEKDLTDQLWRAAT</sequence>
<comment type="subunit">
    <text evidence="1">Component of the NDC80 complex.</text>
</comment>
<comment type="function">
    <text evidence="1">Acts as a component of the essential kinetochore-associated NDC80 complex, which is required for chromosome segregation and spindle checkpoint activity.</text>
</comment>
<name>A0AAN6GPU1_9BASI</name>
<dbReference type="GO" id="GO:0005634">
    <property type="term" value="C:nucleus"/>
    <property type="evidence" value="ECO:0007669"/>
    <property type="project" value="UniProtKB-SubCell"/>
</dbReference>
<keyword evidence="1" id="KW-0498">Mitosis</keyword>
<comment type="subcellular location">
    <subcellularLocation>
        <location evidence="1">Nucleus</location>
    </subcellularLocation>
    <subcellularLocation>
        <location evidence="1">Chromosome</location>
        <location evidence="1">Centromere</location>
        <location evidence="1">Kinetochore</location>
    </subcellularLocation>
</comment>
<keyword evidence="1" id="KW-0131">Cell cycle</keyword>
<evidence type="ECO:0000313" key="4">
    <source>
        <dbReference type="Proteomes" id="UP001176517"/>
    </source>
</evidence>
<dbReference type="Pfam" id="PF08286">
    <property type="entry name" value="Spc24"/>
    <property type="match status" value="1"/>
</dbReference>
<keyword evidence="2" id="KW-0175">Coiled coil</keyword>
<comment type="similarity">
    <text evidence="1">Belongs to the SPC24 family.</text>
</comment>
<organism evidence="3 4">
    <name type="scientific">Tilletia horrida</name>
    <dbReference type="NCBI Taxonomy" id="155126"/>
    <lineage>
        <taxon>Eukaryota</taxon>
        <taxon>Fungi</taxon>
        <taxon>Dikarya</taxon>
        <taxon>Basidiomycota</taxon>
        <taxon>Ustilaginomycotina</taxon>
        <taxon>Exobasidiomycetes</taxon>
        <taxon>Tilletiales</taxon>
        <taxon>Tilletiaceae</taxon>
        <taxon>Tilletia</taxon>
    </lineage>
</organism>
<keyword evidence="4" id="KW-1185">Reference proteome</keyword>
<evidence type="ECO:0000313" key="3">
    <source>
        <dbReference type="EMBL" id="KAK0552154.1"/>
    </source>
</evidence>
<feature type="coiled-coil region" evidence="2">
    <location>
        <begin position="45"/>
        <end position="72"/>
    </location>
</feature>
<feature type="coiled-coil region" evidence="2">
    <location>
        <begin position="97"/>
        <end position="124"/>
    </location>
</feature>
<evidence type="ECO:0000256" key="1">
    <source>
        <dbReference type="RuleBase" id="RU368011"/>
    </source>
</evidence>
<gene>
    <name evidence="3" type="ORF">OC846_003005</name>
</gene>